<evidence type="ECO:0000313" key="2">
    <source>
        <dbReference type="EMBL" id="WFS25191.1"/>
    </source>
</evidence>
<dbReference type="Gene3D" id="3.10.620.30">
    <property type="match status" value="1"/>
</dbReference>
<proteinExistence type="predicted"/>
<keyword evidence="3" id="KW-1185">Reference proteome</keyword>
<evidence type="ECO:0000313" key="3">
    <source>
        <dbReference type="Proteomes" id="UP000318939"/>
    </source>
</evidence>
<dbReference type="EMBL" id="CP117268">
    <property type="protein sequence ID" value="WFS25191.1"/>
    <property type="molecule type" value="Genomic_DNA"/>
</dbReference>
<evidence type="ECO:0000256" key="1">
    <source>
        <dbReference type="SAM" id="MobiDB-lite"/>
    </source>
</evidence>
<feature type="region of interest" description="Disordered" evidence="1">
    <location>
        <begin position="233"/>
        <end position="256"/>
    </location>
</feature>
<dbReference type="PANTHER" id="PTHR39327">
    <property type="match status" value="1"/>
</dbReference>
<dbReference type="Pfam" id="PF06035">
    <property type="entry name" value="Peptidase_C93"/>
    <property type="match status" value="1"/>
</dbReference>
<reference evidence="2 3" key="1">
    <citation type="journal article" date="2019" name="Phytopathology">
        <title>A Novel Group of Rhizobium tumorigenes-Like Agrobacteria Associated with Crown Gall Disease of Rhododendron and Blueberry.</title>
        <authorList>
            <person name="Kuzmanovic N."/>
            <person name="Behrens P."/>
            <person name="Idczak E."/>
            <person name="Wagner S."/>
            <person name="Gotz M."/>
            <person name="Sproer C."/>
            <person name="Bunk B."/>
            <person name="Overmann J."/>
            <person name="Smalla K."/>
        </authorList>
    </citation>
    <scope>NUCLEOTIDE SEQUENCE [LARGE SCALE GENOMIC DNA]</scope>
    <source>
        <strain evidence="3">rho-6.2</strain>
    </source>
</reference>
<keyword evidence="2" id="KW-0614">Plasmid</keyword>
<gene>
    <name evidence="2" type="ORF">PR018_23275</name>
</gene>
<name>A0ABY8INZ9_9HYPH</name>
<reference evidence="2 3" key="2">
    <citation type="journal article" date="2023" name="MicrobiologyOpen">
        <title>Genomics of the tumorigenes clade of the family Rhizobiaceae and description of Rhizobium rhododendri sp. nov.</title>
        <authorList>
            <person name="Kuzmanovic N."/>
            <person name="diCenzo G.C."/>
            <person name="Bunk B."/>
            <person name="Sproeer C."/>
            <person name="Fruehling A."/>
            <person name="Neumann-Schaal M."/>
            <person name="Overmann J."/>
            <person name="Smalla K."/>
        </authorList>
    </citation>
    <scope>NUCLEOTIDE SEQUENCE [LARGE SCALE GENOMIC DNA]</scope>
    <source>
        <strain evidence="3">rho-6.2</strain>
        <plasmid evidence="2 3">unnamed1</plasmid>
    </source>
</reference>
<dbReference type="PANTHER" id="PTHR39327:SF1">
    <property type="entry name" value="BLR5470 PROTEIN"/>
    <property type="match status" value="1"/>
</dbReference>
<geneLocation type="plasmid" evidence="2 3">
    <name>unnamed1</name>
</geneLocation>
<dbReference type="RefSeq" id="WP_244615547.1">
    <property type="nucleotide sequence ID" value="NZ_CP117268.1"/>
</dbReference>
<dbReference type="Proteomes" id="UP000318939">
    <property type="component" value="Plasmid unnamed1"/>
</dbReference>
<sequence>MLSAIISNKVASSFIAPVGIFLSIITMPAVSHAAGPAGQAKGSDTAITRIVEGERTLAPFASVVFCVQQPDQCKDTGGADVVMLDEAHRRELTDVNSAVNRSIRPVNDPPGTDIWSVDVAQGDCEDFALTKRKHLLALGWSSRALRIAVARTPSGEGHAVLIANTSEGDLVLDNRTGRIKDWLSTDLHWVMFQSEQGPQRWVGLKTGRPATMMVSKTPEAPATAKITPRELKAHHQGRGVHALRKVRTRTSSRRSH</sequence>
<protein>
    <submittedName>
        <fullName evidence="2">Transglutaminase-like cysteine peptidase</fullName>
    </submittedName>
</protein>
<accession>A0ABY8INZ9</accession>
<dbReference type="InterPro" id="IPR010319">
    <property type="entry name" value="Transglutaminase-like_Cys_pept"/>
</dbReference>
<organism evidence="2 3">
    <name type="scientific">Rhizobium rhododendri</name>
    <dbReference type="NCBI Taxonomy" id="2506430"/>
    <lineage>
        <taxon>Bacteria</taxon>
        <taxon>Pseudomonadati</taxon>
        <taxon>Pseudomonadota</taxon>
        <taxon>Alphaproteobacteria</taxon>
        <taxon>Hyphomicrobiales</taxon>
        <taxon>Rhizobiaceae</taxon>
        <taxon>Rhizobium/Agrobacterium group</taxon>
        <taxon>Rhizobium</taxon>
    </lineage>
</organism>
<feature type="compositionally biased region" description="Basic residues" evidence="1">
    <location>
        <begin position="234"/>
        <end position="256"/>
    </location>
</feature>